<evidence type="ECO:0000256" key="15">
    <source>
        <dbReference type="ARBA" id="ARBA00023136"/>
    </source>
</evidence>
<organism evidence="20 21">
    <name type="scientific">Vitreoscilla massiliensis</name>
    <dbReference type="NCBI Taxonomy" id="1689272"/>
    <lineage>
        <taxon>Bacteria</taxon>
        <taxon>Pseudomonadati</taxon>
        <taxon>Pseudomonadota</taxon>
        <taxon>Betaproteobacteria</taxon>
        <taxon>Neisseriales</taxon>
        <taxon>Neisseriaceae</taxon>
        <taxon>Vitreoscilla</taxon>
    </lineage>
</organism>
<feature type="transmembrane region" description="Helical" evidence="19">
    <location>
        <begin position="77"/>
        <end position="94"/>
    </location>
</feature>
<evidence type="ECO:0000256" key="17">
    <source>
        <dbReference type="ARBA" id="ARBA00023264"/>
    </source>
</evidence>
<evidence type="ECO:0000256" key="1">
    <source>
        <dbReference type="ARBA" id="ARBA00001698"/>
    </source>
</evidence>
<proteinExistence type="inferred from homology"/>
<keyword evidence="12 18" id="KW-0548">Nucleotidyltransferase</keyword>
<evidence type="ECO:0000256" key="13">
    <source>
        <dbReference type="ARBA" id="ARBA00022989"/>
    </source>
</evidence>
<gene>
    <name evidence="20" type="ORF">LVJ82_06745</name>
</gene>
<comment type="catalytic activity">
    <reaction evidence="1 18">
        <text>a 1,2-diacyl-sn-glycero-3-phosphate + CTP + H(+) = a CDP-1,2-diacyl-sn-glycerol + diphosphate</text>
        <dbReference type="Rhea" id="RHEA:16229"/>
        <dbReference type="ChEBI" id="CHEBI:15378"/>
        <dbReference type="ChEBI" id="CHEBI:33019"/>
        <dbReference type="ChEBI" id="CHEBI:37563"/>
        <dbReference type="ChEBI" id="CHEBI:58332"/>
        <dbReference type="ChEBI" id="CHEBI:58608"/>
        <dbReference type="EC" id="2.7.7.41"/>
    </reaction>
</comment>
<feature type="transmembrane region" description="Helical" evidence="19">
    <location>
        <begin position="198"/>
        <end position="219"/>
    </location>
</feature>
<keyword evidence="10 18" id="KW-0808">Transferase</keyword>
<feature type="transmembrane region" description="Helical" evidence="19">
    <location>
        <begin position="106"/>
        <end position="126"/>
    </location>
</feature>
<dbReference type="PROSITE" id="PS01315">
    <property type="entry name" value="CDS"/>
    <property type="match status" value="1"/>
</dbReference>
<dbReference type="Pfam" id="PF01148">
    <property type="entry name" value="CTP_transf_1"/>
    <property type="match status" value="1"/>
</dbReference>
<dbReference type="RefSeq" id="WP_058304987.1">
    <property type="nucleotide sequence ID" value="NZ_CABKVG010000005.1"/>
</dbReference>
<sequence>MLKQRFITAMVLVPLMMAMLFWSNDTVWLCFSGVIAITALWEYTRLVGIVGLHQKLYLGLTAFWGLFIIRTDDLSGLWQWLILLFWFIGMPYLLKRKQAISTPWQKYALGLLLMLPFWGAMVNLRGDDGDNALPLLAVMVLVWIADTGAYFVGKKYGKRKLAPSISPGKSVEGALGGLAAVLVYVTLAHSALSGFPDSLFLTWILAALLTAVSIGGDLFESMLKRTAGVKDSSQLLPGHGGVFDRVDSLIAVLSVYWVFSQWGL</sequence>
<evidence type="ECO:0000256" key="10">
    <source>
        <dbReference type="ARBA" id="ARBA00022679"/>
    </source>
</evidence>
<comment type="pathway">
    <text evidence="4">Lipid metabolism.</text>
</comment>
<keyword evidence="21" id="KW-1185">Reference proteome</keyword>
<evidence type="ECO:0000256" key="14">
    <source>
        <dbReference type="ARBA" id="ARBA00023098"/>
    </source>
</evidence>
<evidence type="ECO:0000256" key="18">
    <source>
        <dbReference type="RuleBase" id="RU003938"/>
    </source>
</evidence>
<dbReference type="GO" id="GO:0016779">
    <property type="term" value="F:nucleotidyltransferase activity"/>
    <property type="evidence" value="ECO:0007669"/>
    <property type="project" value="UniProtKB-KW"/>
</dbReference>
<feature type="transmembrane region" description="Helical" evidence="19">
    <location>
        <begin position="132"/>
        <end position="152"/>
    </location>
</feature>
<dbReference type="PANTHER" id="PTHR46382">
    <property type="entry name" value="PHOSPHATIDATE CYTIDYLYLTRANSFERASE"/>
    <property type="match status" value="1"/>
</dbReference>
<evidence type="ECO:0000256" key="4">
    <source>
        <dbReference type="ARBA" id="ARBA00005189"/>
    </source>
</evidence>
<keyword evidence="14" id="KW-0443">Lipid metabolism</keyword>
<accession>A0ABY4E5C8</accession>
<feature type="transmembrane region" description="Helical" evidence="19">
    <location>
        <begin position="56"/>
        <end position="71"/>
    </location>
</feature>
<keyword evidence="13 19" id="KW-1133">Transmembrane helix</keyword>
<dbReference type="PANTHER" id="PTHR46382:SF1">
    <property type="entry name" value="PHOSPHATIDATE CYTIDYLYLTRANSFERASE"/>
    <property type="match status" value="1"/>
</dbReference>
<dbReference type="InterPro" id="IPR000374">
    <property type="entry name" value="PC_trans"/>
</dbReference>
<evidence type="ECO:0000256" key="16">
    <source>
        <dbReference type="ARBA" id="ARBA00023209"/>
    </source>
</evidence>
<keyword evidence="15 19" id="KW-0472">Membrane</keyword>
<evidence type="ECO:0000256" key="19">
    <source>
        <dbReference type="SAM" id="Phobius"/>
    </source>
</evidence>
<dbReference type="EMBL" id="CP091511">
    <property type="protein sequence ID" value="UOO90662.1"/>
    <property type="molecule type" value="Genomic_DNA"/>
</dbReference>
<evidence type="ECO:0000256" key="11">
    <source>
        <dbReference type="ARBA" id="ARBA00022692"/>
    </source>
</evidence>
<evidence type="ECO:0000256" key="7">
    <source>
        <dbReference type="ARBA" id="ARBA00019373"/>
    </source>
</evidence>
<reference evidence="20 21" key="1">
    <citation type="journal article" date="2022" name="Res Sq">
        <title>Evolution of multicellular longitudinally dividing oral cavity symbionts (Neisseriaceae).</title>
        <authorList>
            <person name="Nyongesa S."/>
            <person name="Weber P."/>
            <person name="Bernet E."/>
            <person name="Pullido F."/>
            <person name="Nieckarz M."/>
            <person name="Delaby M."/>
            <person name="Nieves C."/>
            <person name="Viehboeck T."/>
            <person name="Krause N."/>
            <person name="Rivera-Millot A."/>
            <person name="Nakamura A."/>
            <person name="Vischer N."/>
            <person name="VanNieuwenhze M."/>
            <person name="Brun Y."/>
            <person name="Cava F."/>
            <person name="Bulgheresi S."/>
            <person name="Veyrier F."/>
        </authorList>
    </citation>
    <scope>NUCLEOTIDE SEQUENCE [LARGE SCALE GENOMIC DNA]</scope>
    <source>
        <strain evidence="20 21">SN4</strain>
    </source>
</reference>
<dbReference type="Proteomes" id="UP000832011">
    <property type="component" value="Chromosome"/>
</dbReference>
<evidence type="ECO:0000256" key="12">
    <source>
        <dbReference type="ARBA" id="ARBA00022695"/>
    </source>
</evidence>
<keyword evidence="16" id="KW-0594">Phospholipid biosynthesis</keyword>
<keyword evidence="9" id="KW-0444">Lipid biosynthesis</keyword>
<evidence type="ECO:0000256" key="6">
    <source>
        <dbReference type="ARBA" id="ARBA00012487"/>
    </source>
</evidence>
<keyword evidence="8" id="KW-1003">Cell membrane</keyword>
<dbReference type="EC" id="2.7.7.41" evidence="6 18"/>
<evidence type="ECO:0000256" key="2">
    <source>
        <dbReference type="ARBA" id="ARBA00004651"/>
    </source>
</evidence>
<evidence type="ECO:0000256" key="3">
    <source>
        <dbReference type="ARBA" id="ARBA00005119"/>
    </source>
</evidence>
<keyword evidence="11 18" id="KW-0812">Transmembrane</keyword>
<feature type="transmembrane region" description="Helical" evidence="19">
    <location>
        <begin position="173"/>
        <end position="192"/>
    </location>
</feature>
<evidence type="ECO:0000256" key="8">
    <source>
        <dbReference type="ARBA" id="ARBA00022475"/>
    </source>
</evidence>
<name>A0ABY4E5C8_9NEIS</name>
<protein>
    <recommendedName>
        <fullName evidence="7 18">Phosphatidate cytidylyltransferase</fullName>
        <ecNumber evidence="6 18">2.7.7.41</ecNumber>
    </recommendedName>
</protein>
<evidence type="ECO:0000313" key="21">
    <source>
        <dbReference type="Proteomes" id="UP000832011"/>
    </source>
</evidence>
<comment type="similarity">
    <text evidence="5 18">Belongs to the CDS family.</text>
</comment>
<keyword evidence="17" id="KW-1208">Phospholipid metabolism</keyword>
<evidence type="ECO:0000313" key="20">
    <source>
        <dbReference type="EMBL" id="UOO90662.1"/>
    </source>
</evidence>
<comment type="subcellular location">
    <subcellularLocation>
        <location evidence="2">Cell membrane</location>
        <topology evidence="2">Multi-pass membrane protein</topology>
    </subcellularLocation>
</comment>
<evidence type="ECO:0000256" key="9">
    <source>
        <dbReference type="ARBA" id="ARBA00022516"/>
    </source>
</evidence>
<comment type="pathway">
    <text evidence="3 18">Phospholipid metabolism; CDP-diacylglycerol biosynthesis; CDP-diacylglycerol from sn-glycerol 3-phosphate: step 3/3.</text>
</comment>
<evidence type="ECO:0000256" key="5">
    <source>
        <dbReference type="ARBA" id="ARBA00010185"/>
    </source>
</evidence>